<dbReference type="NCBIfam" id="NF037959">
    <property type="entry name" value="MFS_SpdSyn"/>
    <property type="match status" value="1"/>
</dbReference>
<comment type="caution">
    <text evidence="3">The sequence shown here is derived from an EMBL/GenBank/DDBJ whole genome shotgun (WGS) entry which is preliminary data.</text>
</comment>
<feature type="region of interest" description="Disordered" evidence="2">
    <location>
        <begin position="239"/>
        <end position="267"/>
    </location>
</feature>
<organism evidence="3 4">
    <name type="scientific">Pedococcus bigeumensis</name>
    <dbReference type="NCBI Taxonomy" id="433644"/>
    <lineage>
        <taxon>Bacteria</taxon>
        <taxon>Bacillati</taxon>
        <taxon>Actinomycetota</taxon>
        <taxon>Actinomycetes</taxon>
        <taxon>Micrococcales</taxon>
        <taxon>Intrasporangiaceae</taxon>
        <taxon>Pedococcus</taxon>
    </lineage>
</organism>
<accession>A0A502CW40</accession>
<reference evidence="3 4" key="1">
    <citation type="journal article" date="2019" name="Environ. Microbiol.">
        <title>Species interactions and distinct microbial communities in high Arctic permafrost affected cryosols are associated with the CH4 and CO2 gas fluxes.</title>
        <authorList>
            <person name="Altshuler I."/>
            <person name="Hamel J."/>
            <person name="Turney S."/>
            <person name="Magnuson E."/>
            <person name="Levesque R."/>
            <person name="Greer C."/>
            <person name="Whyte L.G."/>
        </authorList>
    </citation>
    <scope>NUCLEOTIDE SEQUENCE [LARGE SCALE GENOMIC DNA]</scope>
    <source>
        <strain evidence="3 4">S9.3A</strain>
    </source>
</reference>
<proteinExistence type="predicted"/>
<dbReference type="InterPro" id="IPR029063">
    <property type="entry name" value="SAM-dependent_MTases_sf"/>
</dbReference>
<gene>
    <name evidence="3" type="ORF">EAH86_08805</name>
</gene>
<dbReference type="Gene3D" id="3.40.50.150">
    <property type="entry name" value="Vaccinia Virus protein VP39"/>
    <property type="match status" value="1"/>
</dbReference>
<keyword evidence="1" id="KW-0620">Polyamine biosynthesis</keyword>
<sequence>MQEFRFEVDEHGGSTVLVDGYPQSYVSLDDPELLVFGYIQHLAAVIDSLPDGPVAVTHVGGAAMTLPRYVQHTRPGSPQIVLEPDASLTEEVRRELPLPRGHRIRVRPQRGREGLAVLRDSSADAVVVDAYADSQVPADLTSEEWFADVARVLRPSGVLVMNTADEPDHRHAARVRAGLARHLPYTAAIAQVDIWKRRRFGNLVLVGSRQPLLLGSIIRSVAKGAFPSTVREGAELTRALGSGRPFTDADAAPSPPPPTPADGWRVR</sequence>
<dbReference type="RefSeq" id="WP_140739276.1">
    <property type="nucleotide sequence ID" value="NZ_RCZM01000003.1"/>
</dbReference>
<dbReference type="OrthoDB" id="8221452at2"/>
<dbReference type="PANTHER" id="PTHR43317">
    <property type="entry name" value="THERMOSPERMINE SYNTHASE ACAULIS5"/>
    <property type="match status" value="1"/>
</dbReference>
<evidence type="ECO:0000256" key="2">
    <source>
        <dbReference type="SAM" id="MobiDB-lite"/>
    </source>
</evidence>
<dbReference type="PANTHER" id="PTHR43317:SF1">
    <property type="entry name" value="THERMOSPERMINE SYNTHASE ACAULIS5"/>
    <property type="match status" value="1"/>
</dbReference>
<dbReference type="Proteomes" id="UP000317722">
    <property type="component" value="Unassembled WGS sequence"/>
</dbReference>
<evidence type="ECO:0008006" key="5">
    <source>
        <dbReference type="Google" id="ProtNLM"/>
    </source>
</evidence>
<protein>
    <recommendedName>
        <fullName evidence="5">Spermidine synthase</fullName>
    </recommendedName>
</protein>
<dbReference type="EMBL" id="RCZM01000003">
    <property type="protein sequence ID" value="TPG16884.1"/>
    <property type="molecule type" value="Genomic_DNA"/>
</dbReference>
<evidence type="ECO:0000313" key="4">
    <source>
        <dbReference type="Proteomes" id="UP000317722"/>
    </source>
</evidence>
<dbReference type="GO" id="GO:0006596">
    <property type="term" value="P:polyamine biosynthetic process"/>
    <property type="evidence" value="ECO:0007669"/>
    <property type="project" value="UniProtKB-KW"/>
</dbReference>
<name>A0A502CW40_9MICO</name>
<evidence type="ECO:0000256" key="1">
    <source>
        <dbReference type="ARBA" id="ARBA00023115"/>
    </source>
</evidence>
<dbReference type="SUPFAM" id="SSF53335">
    <property type="entry name" value="S-adenosyl-L-methionine-dependent methyltransferases"/>
    <property type="match status" value="1"/>
</dbReference>
<dbReference type="AlphaFoldDB" id="A0A502CW40"/>
<dbReference type="CDD" id="cd02440">
    <property type="entry name" value="AdoMet_MTases"/>
    <property type="match status" value="1"/>
</dbReference>
<evidence type="ECO:0000313" key="3">
    <source>
        <dbReference type="EMBL" id="TPG16884.1"/>
    </source>
</evidence>
<keyword evidence="4" id="KW-1185">Reference proteome</keyword>